<dbReference type="Pfam" id="PF00990">
    <property type="entry name" value="GGDEF"/>
    <property type="match status" value="1"/>
</dbReference>
<accession>A0ABV8E6A8</accession>
<feature type="transmembrane region" description="Helical" evidence="3">
    <location>
        <begin position="39"/>
        <end position="62"/>
    </location>
</feature>
<dbReference type="EMBL" id="JBHSBD010000024">
    <property type="protein sequence ID" value="MFC3967700.1"/>
    <property type="molecule type" value="Genomic_DNA"/>
</dbReference>
<dbReference type="InterPro" id="IPR043128">
    <property type="entry name" value="Rev_trsase/Diguanyl_cyclase"/>
</dbReference>
<sequence>MSLSHNPNLLQPRTPILNWIADMGSDISEEIRSRLCGTLAASTLPAILGSLNSIFITLLAYARIENPVLLWIAFFDLAFGIARAAATNINWVRVIAADLVVISGIGWATMIAATMVVVGFSNDTPMLIVVVASGLGSCAGIIARNYAAPRLALIQVILIDTSFKIPFCLNHPEFTPLIVIQGMGFIGIAVWIMRQQRETTVRAIAGQIESRTQSLLDPLTGLLNRRGLEERTQSMRQTSTTKALLYLDLDGFKQVNDRFGHGVGDEILRQAARRLSICLPNASICRMGGDEFIVLADCHSRQEAAVIGARIIQTISLPSVTSAGQAYVGVSIGISLFDPKTVDLERAMVEADEALYRAKRAGRGCALLHDPSNAEASKVPA</sequence>
<dbReference type="SMART" id="SM00267">
    <property type="entry name" value="GGDEF"/>
    <property type="match status" value="1"/>
</dbReference>
<dbReference type="InterPro" id="IPR000160">
    <property type="entry name" value="GGDEF_dom"/>
</dbReference>
<evidence type="ECO:0000256" key="1">
    <source>
        <dbReference type="ARBA" id="ARBA00012528"/>
    </source>
</evidence>
<dbReference type="PROSITE" id="PS50887">
    <property type="entry name" value="GGDEF"/>
    <property type="match status" value="1"/>
</dbReference>
<name>A0ABV8E6A8_9HYPH</name>
<dbReference type="PANTHER" id="PTHR45138:SF9">
    <property type="entry name" value="DIGUANYLATE CYCLASE DGCM-RELATED"/>
    <property type="match status" value="1"/>
</dbReference>
<evidence type="ECO:0000313" key="6">
    <source>
        <dbReference type="Proteomes" id="UP001595697"/>
    </source>
</evidence>
<evidence type="ECO:0000313" key="5">
    <source>
        <dbReference type="EMBL" id="MFC3967700.1"/>
    </source>
</evidence>
<keyword evidence="5" id="KW-0548">Nucleotidyltransferase</keyword>
<dbReference type="CDD" id="cd01949">
    <property type="entry name" value="GGDEF"/>
    <property type="match status" value="1"/>
</dbReference>
<keyword evidence="5" id="KW-0808">Transferase</keyword>
<keyword evidence="3" id="KW-0812">Transmembrane</keyword>
<comment type="caution">
    <text evidence="5">The sequence shown here is derived from an EMBL/GenBank/DDBJ whole genome shotgun (WGS) entry which is preliminary data.</text>
</comment>
<organism evidence="5 6">
    <name type="scientific">Rhizobium lemnae</name>
    <dbReference type="NCBI Taxonomy" id="1214924"/>
    <lineage>
        <taxon>Bacteria</taxon>
        <taxon>Pseudomonadati</taxon>
        <taxon>Pseudomonadota</taxon>
        <taxon>Alphaproteobacteria</taxon>
        <taxon>Hyphomicrobiales</taxon>
        <taxon>Rhizobiaceae</taxon>
        <taxon>Rhizobium/Agrobacterium group</taxon>
        <taxon>Rhizobium</taxon>
    </lineage>
</organism>
<proteinExistence type="predicted"/>
<gene>
    <name evidence="5" type="ORF">ACFOVS_06100</name>
</gene>
<protein>
    <recommendedName>
        <fullName evidence="1">diguanylate cyclase</fullName>
        <ecNumber evidence="1">2.7.7.65</ecNumber>
    </recommendedName>
</protein>
<reference evidence="6" key="1">
    <citation type="journal article" date="2019" name="Int. J. Syst. Evol. Microbiol.">
        <title>The Global Catalogue of Microorganisms (GCM) 10K type strain sequencing project: providing services to taxonomists for standard genome sequencing and annotation.</title>
        <authorList>
            <consortium name="The Broad Institute Genomics Platform"/>
            <consortium name="The Broad Institute Genome Sequencing Center for Infectious Disease"/>
            <person name="Wu L."/>
            <person name="Ma J."/>
        </authorList>
    </citation>
    <scope>NUCLEOTIDE SEQUENCE [LARGE SCALE GENOMIC DNA]</scope>
    <source>
        <strain evidence="6">TBRC 5781</strain>
    </source>
</reference>
<keyword evidence="6" id="KW-1185">Reference proteome</keyword>
<dbReference type="PANTHER" id="PTHR45138">
    <property type="entry name" value="REGULATORY COMPONENTS OF SENSORY TRANSDUCTION SYSTEM"/>
    <property type="match status" value="1"/>
</dbReference>
<keyword evidence="3" id="KW-1133">Transmembrane helix</keyword>
<feature type="transmembrane region" description="Helical" evidence="3">
    <location>
        <begin position="98"/>
        <end position="120"/>
    </location>
</feature>
<feature type="transmembrane region" description="Helical" evidence="3">
    <location>
        <begin position="68"/>
        <end position="86"/>
    </location>
</feature>
<keyword evidence="3" id="KW-0472">Membrane</keyword>
<dbReference type="SUPFAM" id="SSF55073">
    <property type="entry name" value="Nucleotide cyclase"/>
    <property type="match status" value="1"/>
</dbReference>
<evidence type="ECO:0000256" key="2">
    <source>
        <dbReference type="ARBA" id="ARBA00034247"/>
    </source>
</evidence>
<dbReference type="GO" id="GO:0052621">
    <property type="term" value="F:diguanylate cyclase activity"/>
    <property type="evidence" value="ECO:0007669"/>
    <property type="project" value="UniProtKB-EC"/>
</dbReference>
<feature type="transmembrane region" description="Helical" evidence="3">
    <location>
        <begin position="173"/>
        <end position="193"/>
    </location>
</feature>
<dbReference type="Gene3D" id="3.30.70.270">
    <property type="match status" value="1"/>
</dbReference>
<feature type="domain" description="GGDEF" evidence="4">
    <location>
        <begin position="240"/>
        <end position="371"/>
    </location>
</feature>
<dbReference type="EC" id="2.7.7.65" evidence="1"/>
<dbReference type="RefSeq" id="WP_247261842.1">
    <property type="nucleotide sequence ID" value="NZ_JALJQZ010000029.1"/>
</dbReference>
<comment type="catalytic activity">
    <reaction evidence="2">
        <text>2 GTP = 3',3'-c-di-GMP + 2 diphosphate</text>
        <dbReference type="Rhea" id="RHEA:24898"/>
        <dbReference type="ChEBI" id="CHEBI:33019"/>
        <dbReference type="ChEBI" id="CHEBI:37565"/>
        <dbReference type="ChEBI" id="CHEBI:58805"/>
        <dbReference type="EC" id="2.7.7.65"/>
    </reaction>
</comment>
<dbReference type="InterPro" id="IPR029787">
    <property type="entry name" value="Nucleotide_cyclase"/>
</dbReference>
<evidence type="ECO:0000259" key="4">
    <source>
        <dbReference type="PROSITE" id="PS50887"/>
    </source>
</evidence>
<dbReference type="NCBIfam" id="TIGR00254">
    <property type="entry name" value="GGDEF"/>
    <property type="match status" value="1"/>
</dbReference>
<dbReference type="Proteomes" id="UP001595697">
    <property type="component" value="Unassembled WGS sequence"/>
</dbReference>
<evidence type="ECO:0000256" key="3">
    <source>
        <dbReference type="SAM" id="Phobius"/>
    </source>
</evidence>
<feature type="transmembrane region" description="Helical" evidence="3">
    <location>
        <begin position="126"/>
        <end position="143"/>
    </location>
</feature>
<dbReference type="InterPro" id="IPR050469">
    <property type="entry name" value="Diguanylate_Cyclase"/>
</dbReference>